<organism evidence="1">
    <name type="scientific">Cutibacterium granulosum DSM 20700</name>
    <dbReference type="NCBI Taxonomy" id="1160719"/>
    <lineage>
        <taxon>Bacteria</taxon>
        <taxon>Bacillati</taxon>
        <taxon>Actinomycetota</taxon>
        <taxon>Actinomycetes</taxon>
        <taxon>Propionibacteriales</taxon>
        <taxon>Propionibacteriaceae</taxon>
        <taxon>Cutibacterium</taxon>
    </lineage>
</organism>
<dbReference type="AlphaFoldDB" id="A0A9X5LVQ4"/>
<reference evidence="1" key="1">
    <citation type="submission" date="2014-05" db="EMBL/GenBank/DDBJ databases">
        <authorList>
            <person name="Jahns A.C."/>
            <person name="Eilers H."/>
            <person name="Alexeyev O.A."/>
        </authorList>
    </citation>
    <scope>NUCLEOTIDE SEQUENCE [LARGE SCALE GENOMIC DNA]</scope>
    <source>
        <strain evidence="1">DSM 20700</strain>
    </source>
</reference>
<evidence type="ECO:0000313" key="1">
    <source>
        <dbReference type="EMBL" id="OCT43763.1"/>
    </source>
</evidence>
<gene>
    <name evidence="1" type="ORF">L860_02070</name>
</gene>
<protein>
    <submittedName>
        <fullName evidence="1">Uncharacterized protein</fullName>
    </submittedName>
</protein>
<proteinExistence type="predicted"/>
<comment type="caution">
    <text evidence="1">The sequence shown here is derived from an EMBL/GenBank/DDBJ whole genome shotgun (WGS) entry which is preliminary data.</text>
</comment>
<dbReference type="EMBL" id="JNBU01000001">
    <property type="protein sequence ID" value="OCT43763.1"/>
    <property type="molecule type" value="Genomic_DNA"/>
</dbReference>
<sequence>MWFVEGFIYAGDVICFHGAGVCAGILFFCGGVCLGDDFCHSNAYAYSHSDPDSAQAGCDEG</sequence>
<name>A0A9X5LVQ4_9ACTN</name>
<dbReference type="RefSeq" id="WP_065860476.1">
    <property type="nucleotide sequence ID" value="NZ_JNBU02000007.1"/>
</dbReference>
<accession>A0A9X5LVQ4</accession>